<feature type="region of interest" description="Disordered" evidence="1">
    <location>
        <begin position="56"/>
        <end position="82"/>
    </location>
</feature>
<dbReference type="AlphaFoldDB" id="A0AB34JJS8"/>
<name>A0AB34JJS8_PRYPA</name>
<comment type="caution">
    <text evidence="2">The sequence shown here is derived from an EMBL/GenBank/DDBJ whole genome shotgun (WGS) entry which is preliminary data.</text>
</comment>
<proteinExistence type="predicted"/>
<dbReference type="EMBL" id="JBGBPQ010000007">
    <property type="protein sequence ID" value="KAL1521794.1"/>
    <property type="molecule type" value="Genomic_DNA"/>
</dbReference>
<reference evidence="2 3" key="1">
    <citation type="journal article" date="2024" name="Science">
        <title>Giant polyketide synthase enzymes in the biosynthesis of giant marine polyether toxins.</title>
        <authorList>
            <person name="Fallon T.R."/>
            <person name="Shende V.V."/>
            <person name="Wierzbicki I.H."/>
            <person name="Pendleton A.L."/>
            <person name="Watervoot N.F."/>
            <person name="Auber R.P."/>
            <person name="Gonzalez D.J."/>
            <person name="Wisecaver J.H."/>
            <person name="Moore B.S."/>
        </authorList>
    </citation>
    <scope>NUCLEOTIDE SEQUENCE [LARGE SCALE GENOMIC DNA]</scope>
    <source>
        <strain evidence="2 3">12B1</strain>
    </source>
</reference>
<feature type="compositionally biased region" description="Polar residues" evidence="1">
    <location>
        <begin position="1"/>
        <end position="22"/>
    </location>
</feature>
<evidence type="ECO:0000313" key="2">
    <source>
        <dbReference type="EMBL" id="KAL1521794.1"/>
    </source>
</evidence>
<dbReference type="Proteomes" id="UP001515480">
    <property type="component" value="Unassembled WGS sequence"/>
</dbReference>
<evidence type="ECO:0000256" key="1">
    <source>
        <dbReference type="SAM" id="MobiDB-lite"/>
    </source>
</evidence>
<gene>
    <name evidence="2" type="ORF">AB1Y20_021447</name>
</gene>
<feature type="compositionally biased region" description="Polar residues" evidence="1">
    <location>
        <begin position="57"/>
        <end position="82"/>
    </location>
</feature>
<sequence>MSRQRSGFSRPSSRSTLESAEQLQRLHAGAPRSGDAFRLSIQEFEEFCASRFGQLRRTPSAQTSRSSQWGGVPSVSSAHHIH</sequence>
<feature type="region of interest" description="Disordered" evidence="1">
    <location>
        <begin position="1"/>
        <end position="32"/>
    </location>
</feature>
<keyword evidence="3" id="KW-1185">Reference proteome</keyword>
<evidence type="ECO:0000313" key="3">
    <source>
        <dbReference type="Proteomes" id="UP001515480"/>
    </source>
</evidence>
<organism evidence="2 3">
    <name type="scientific">Prymnesium parvum</name>
    <name type="common">Toxic golden alga</name>
    <dbReference type="NCBI Taxonomy" id="97485"/>
    <lineage>
        <taxon>Eukaryota</taxon>
        <taxon>Haptista</taxon>
        <taxon>Haptophyta</taxon>
        <taxon>Prymnesiophyceae</taxon>
        <taxon>Prymnesiales</taxon>
        <taxon>Prymnesiaceae</taxon>
        <taxon>Prymnesium</taxon>
    </lineage>
</organism>
<protein>
    <submittedName>
        <fullName evidence="2">Uncharacterized protein</fullName>
    </submittedName>
</protein>
<accession>A0AB34JJS8</accession>